<feature type="compositionally biased region" description="Basic and acidic residues" evidence="2">
    <location>
        <begin position="591"/>
        <end position="608"/>
    </location>
</feature>
<dbReference type="SMART" id="SM00355">
    <property type="entry name" value="ZnF_C2H2"/>
    <property type="match status" value="5"/>
</dbReference>
<feature type="domain" description="C2H2-type" evidence="3">
    <location>
        <begin position="1870"/>
        <end position="1893"/>
    </location>
</feature>
<keyword evidence="1" id="KW-0863">Zinc-finger</keyword>
<feature type="compositionally biased region" description="Basic and acidic residues" evidence="2">
    <location>
        <begin position="799"/>
        <end position="810"/>
    </location>
</feature>
<dbReference type="Gene3D" id="3.30.160.60">
    <property type="entry name" value="Classic Zinc Finger"/>
    <property type="match status" value="1"/>
</dbReference>
<name>A0AA85JZG8_TRIRE</name>
<feature type="compositionally biased region" description="Basic and acidic residues" evidence="2">
    <location>
        <begin position="1200"/>
        <end position="1213"/>
    </location>
</feature>
<evidence type="ECO:0000256" key="1">
    <source>
        <dbReference type="PROSITE-ProRule" id="PRU00042"/>
    </source>
</evidence>
<keyword evidence="4" id="KW-1185">Reference proteome</keyword>
<feature type="compositionally biased region" description="Basic and acidic residues" evidence="2">
    <location>
        <begin position="764"/>
        <end position="781"/>
    </location>
</feature>
<feature type="compositionally biased region" description="Basic and acidic residues" evidence="2">
    <location>
        <begin position="1145"/>
        <end position="1156"/>
    </location>
</feature>
<dbReference type="PROSITE" id="PS00028">
    <property type="entry name" value="ZINC_FINGER_C2H2_1"/>
    <property type="match status" value="4"/>
</dbReference>
<keyword evidence="1" id="KW-0479">Metal-binding</keyword>
<feature type="compositionally biased region" description="Basic residues" evidence="2">
    <location>
        <begin position="811"/>
        <end position="820"/>
    </location>
</feature>
<dbReference type="InterPro" id="IPR036236">
    <property type="entry name" value="Znf_C2H2_sf"/>
</dbReference>
<feature type="compositionally biased region" description="Basic and acidic residues" evidence="2">
    <location>
        <begin position="1110"/>
        <end position="1127"/>
    </location>
</feature>
<proteinExistence type="predicted"/>
<feature type="region of interest" description="Disordered" evidence="2">
    <location>
        <begin position="921"/>
        <end position="1006"/>
    </location>
</feature>
<feature type="region of interest" description="Disordered" evidence="2">
    <location>
        <begin position="1376"/>
        <end position="1395"/>
    </location>
</feature>
<feature type="compositionally biased region" description="Basic and acidic residues" evidence="2">
    <location>
        <begin position="681"/>
        <end position="693"/>
    </location>
</feature>
<feature type="domain" description="C2H2-type" evidence="3">
    <location>
        <begin position="1406"/>
        <end position="1435"/>
    </location>
</feature>
<evidence type="ECO:0000259" key="3">
    <source>
        <dbReference type="PROSITE" id="PS50157"/>
    </source>
</evidence>
<feature type="compositionally biased region" description="Basic and acidic residues" evidence="2">
    <location>
        <begin position="937"/>
        <end position="954"/>
    </location>
</feature>
<feature type="compositionally biased region" description="Polar residues" evidence="2">
    <location>
        <begin position="753"/>
        <end position="762"/>
    </location>
</feature>
<evidence type="ECO:0000313" key="5">
    <source>
        <dbReference type="WBParaSite" id="TREG1_50030.15"/>
    </source>
</evidence>
<feature type="compositionally biased region" description="Basic and acidic residues" evidence="2">
    <location>
        <begin position="626"/>
        <end position="637"/>
    </location>
</feature>
<feature type="region of interest" description="Disordered" evidence="2">
    <location>
        <begin position="579"/>
        <end position="693"/>
    </location>
</feature>
<feature type="compositionally biased region" description="Polar residues" evidence="2">
    <location>
        <begin position="1099"/>
        <end position="1108"/>
    </location>
</feature>
<reference evidence="5" key="2">
    <citation type="submission" date="2023-11" db="UniProtKB">
        <authorList>
            <consortium name="WormBaseParasite"/>
        </authorList>
    </citation>
    <scope>IDENTIFICATION</scope>
</reference>
<dbReference type="GO" id="GO:0008270">
    <property type="term" value="F:zinc ion binding"/>
    <property type="evidence" value="ECO:0007669"/>
    <property type="project" value="UniProtKB-KW"/>
</dbReference>
<dbReference type="PROSITE" id="PS50157">
    <property type="entry name" value="ZINC_FINGER_C2H2_2"/>
    <property type="match status" value="3"/>
</dbReference>
<sequence>MKSSKDSNGSLHLDSIPNKAVRENCGDKINKRNTVIGNMCHAVVSQKPTNEMKGKLSDNKNTSFSTTELSSLSSPPRTSECTHKPRRSLVDWDSFINLPKKQRNLSFRTGDPSRSVLTKTTPPALTSPVKLKQDYDKDCVLPVKTNDSTGKSPLTSPRSSSLQDKPCSPSSRSSYDKNPKRNAFAKKEDLPYAFKSDRISPPFVTKKPTESKKHRLSLFTADLTNCILLADGKDVKSQKGSHEQNHIYSSDSKKRKLSPSVFSCKMKKSSSILMKGSQCNGLLSTNSHPDKNRTRKKLYEINQFYESPSMFPATSSLVENVDDEISIRNGVISPGNYSLLNGHSGDDCKSPQYSYSKKSTVPASNDSKLKSVTPPWATRSTFSDDDSSIKIVNTTSDNTSPSQNKDLNSSKHHLSSKIHPSKLTEKDVWHNYRPPHNGPYTCSFCGQVIHKRSNFSKHLLTCKPRLSINDTEKMKSLSQKKKQKLHSLLKSCSKMSSKSDDVMKRLTRRILLHTAKNKKCDTSVNHVMENSSYETSDIFSSHDDTKDVSSCIESSHKSCLPTPIRSVCDTNEDFSDIFKDSTTPTTSKMKASRDLENERSVSEHKSNESLDEDNDSSVRTLRRTRVREMRTSTDKAKMIRRTSSKKLSKSETMCSPSSKVAEEQFDFTGSDTTSECSRAQISEDKPEDSNRKCDTSVNHVMENSSYETSDIFSSHDDTKDVSSCIESSHKSCLPTPIRSVCDTNEDFSDIFKDSTTPTTSKMKASRDLENERSVSEHKSNESLDEDNDSSVRTLRRTRVREMRTSTDKAKTIRRTSSKKLSKSETMCSPSSKVAEEQFDFTGSDTTSECSRAQISEDKPEDSNRKCDTSVNHVMENSSYETSDIFSSHDDTKDVSSCIESSHKSCLPTPIRSVCDTNEDFSDIFKDSTTPTTSKMKASRDLENERSVSEHKSNESLDEDNDSSVRTLRRTRVREMRTSTDKAKMIRRTSSKKLSKSETMCSPSSKVAEEQFDFTGSDTTSECSRAQISEDKPEDSNRKCDTSVNHVMENSSYETSDIFSSHDDTKDVSSCIESSHKSCLPTPIRSVCDTNEDFSDIFKDSTTPTTSKMKASRDLENERSVSEHKSNESLDEDNDSSVRTLRRTRVREMRTSTDKAKMIRRTSSKKLSKSETMCSPSSKVAEEQFDFTGSDTTSECSRAQISEDKPEDSNRNKSDNSLFRSPNGLKTTDKEFSITKSSSLFKCDACSVEYSLQRLLSLHMRGKQHRLNVMKNELLMNESDKCDSEPVGNIIPDVVSNVCEKSVLVNPPVINNNEVVELPETSRHSITSEDDDDDNETLSKLSEKLKSSTIPNKNILNLETGKNSHWEFIESSRIESKDKTASFETDQQKHLSQTPKKSITVSSTSVFVCDTCSHPFRHRGSLLRHQRKTNHRNYNDSDKNPPSVPAIVPSTEILGQFCENNNMMEAISDLISEEYTDLVLTETTIVESNNNNDSNIILVKDVADSSHCESQNHKFPGLEISTINPFVSPQKGITTPMMNEKHPQSDTVVTPFFKREETVSKAYNAFNTDVIKEEETEYLLRASDTTPVDDVTAHSELTSTQSQNQSNETVSVQEKPVVDSENLSSMDDSTIPTEKPYSICLRRRSMSIQSNEGKKTSKRSSVKKTTGNSDSLPATPSTDEIVKSRRSSVSTLSSSDNFIDDAKSVISNATTIPASDEMNKDDPELSTVPSCPWCNKSGYSCLRILHIHQSRCPLRPKSIEEHKSPVPNKEIDKQVITNFICEECSRGFSSSTGLKVHCSMVKHKYTEQKPVPDDTFSQYIGCPGCSRDAPLFDSTEKLLKHLLTLKSGSGNNHTSRSQRWPTVLQVPNLGYGCHICGLLLASESRLDKHKKAVHEAWLLEEQQKISPGKLPQSCGNSS</sequence>
<feature type="compositionally biased region" description="Basic residues" evidence="2">
    <location>
        <begin position="410"/>
        <end position="420"/>
    </location>
</feature>
<feature type="region of interest" description="Disordered" evidence="2">
    <location>
        <begin position="748"/>
        <end position="833"/>
    </location>
</feature>
<dbReference type="WBParaSite" id="TREG1_50030.15">
    <property type="protein sequence ID" value="TREG1_50030.15"/>
    <property type="gene ID" value="TREG1_50030"/>
</dbReference>
<feature type="compositionally biased region" description="Basic and acidic residues" evidence="2">
    <location>
        <begin position="972"/>
        <end position="983"/>
    </location>
</feature>
<feature type="compositionally biased region" description="Polar residues" evidence="2">
    <location>
        <begin position="145"/>
        <end position="173"/>
    </location>
</feature>
<feature type="compositionally biased region" description="Polar residues" evidence="2">
    <location>
        <begin position="1595"/>
        <end position="1611"/>
    </location>
</feature>
<feature type="compositionally biased region" description="Polar residues" evidence="2">
    <location>
        <begin position="390"/>
        <end position="407"/>
    </location>
</feature>
<feature type="region of interest" description="Disordered" evidence="2">
    <location>
        <begin position="103"/>
        <end position="128"/>
    </location>
</feature>
<feature type="compositionally biased region" description="Polar residues" evidence="2">
    <location>
        <begin position="1214"/>
        <end position="1225"/>
    </location>
</feature>
<feature type="compositionally biased region" description="Polar residues" evidence="2">
    <location>
        <begin position="351"/>
        <end position="366"/>
    </location>
</feature>
<feature type="compositionally biased region" description="Basic and acidic residues" evidence="2">
    <location>
        <begin position="1376"/>
        <end position="1388"/>
    </location>
</feature>
<feature type="compositionally biased region" description="Basic residues" evidence="2">
    <location>
        <begin position="638"/>
        <end position="647"/>
    </location>
</feature>
<feature type="region of interest" description="Disordered" evidence="2">
    <location>
        <begin position="1094"/>
        <end position="1227"/>
    </location>
</feature>
<dbReference type="Proteomes" id="UP000050795">
    <property type="component" value="Unassembled WGS sequence"/>
</dbReference>
<feature type="region of interest" description="Disordered" evidence="2">
    <location>
        <begin position="47"/>
        <end position="85"/>
    </location>
</feature>
<organism evidence="4 5">
    <name type="scientific">Trichobilharzia regenti</name>
    <name type="common">Nasal bird schistosome</name>
    <dbReference type="NCBI Taxonomy" id="157069"/>
    <lineage>
        <taxon>Eukaryota</taxon>
        <taxon>Metazoa</taxon>
        <taxon>Spiralia</taxon>
        <taxon>Lophotrochozoa</taxon>
        <taxon>Platyhelminthes</taxon>
        <taxon>Trematoda</taxon>
        <taxon>Digenea</taxon>
        <taxon>Strigeidida</taxon>
        <taxon>Schistosomatoidea</taxon>
        <taxon>Schistosomatidae</taxon>
        <taxon>Trichobilharzia</taxon>
    </lineage>
</organism>
<feature type="compositionally biased region" description="Basic residues" evidence="2">
    <location>
        <begin position="1157"/>
        <end position="1166"/>
    </location>
</feature>
<feature type="compositionally biased region" description="Polar residues" evidence="2">
    <location>
        <begin position="667"/>
        <end position="680"/>
    </location>
</feature>
<feature type="region of interest" description="Disordered" evidence="2">
    <location>
        <begin position="1595"/>
        <end position="1693"/>
    </location>
</feature>
<feature type="region of interest" description="Disordered" evidence="2">
    <location>
        <begin position="142"/>
        <end position="182"/>
    </location>
</feature>
<evidence type="ECO:0000256" key="2">
    <source>
        <dbReference type="SAM" id="MobiDB-lite"/>
    </source>
</evidence>
<feature type="compositionally biased region" description="Basic residues" evidence="2">
    <location>
        <begin position="984"/>
        <end position="993"/>
    </location>
</feature>
<accession>A0AA85JZG8</accession>
<feature type="compositionally biased region" description="Polar residues" evidence="2">
    <location>
        <begin position="580"/>
        <end position="589"/>
    </location>
</feature>
<reference evidence="4" key="1">
    <citation type="submission" date="2022-06" db="EMBL/GenBank/DDBJ databases">
        <authorList>
            <person name="Berger JAMES D."/>
            <person name="Berger JAMES D."/>
        </authorList>
    </citation>
    <scope>NUCLEOTIDE SEQUENCE [LARGE SCALE GENOMIC DNA]</scope>
</reference>
<protein>
    <recommendedName>
        <fullName evidence="3">C2H2-type domain-containing protein</fullName>
    </recommendedName>
</protein>
<feature type="compositionally biased region" description="Polar residues" evidence="2">
    <location>
        <begin position="1666"/>
        <end position="1677"/>
    </location>
</feature>
<feature type="compositionally biased region" description="Polar residues" evidence="2">
    <location>
        <begin position="1186"/>
        <end position="1199"/>
    </location>
</feature>
<evidence type="ECO:0000313" key="4">
    <source>
        <dbReference type="Proteomes" id="UP000050795"/>
    </source>
</evidence>
<feature type="compositionally biased region" description="Polar residues" evidence="2">
    <location>
        <begin position="926"/>
        <end position="935"/>
    </location>
</feature>
<dbReference type="InterPro" id="IPR013087">
    <property type="entry name" value="Znf_C2H2_type"/>
</dbReference>
<feature type="compositionally biased region" description="Polar residues" evidence="2">
    <location>
        <begin position="115"/>
        <end position="124"/>
    </location>
</feature>
<keyword evidence="1" id="KW-0862">Zinc</keyword>
<feature type="region of interest" description="Disordered" evidence="2">
    <location>
        <begin position="350"/>
        <end position="420"/>
    </location>
</feature>
<feature type="compositionally biased region" description="Low complexity" evidence="2">
    <location>
        <begin position="62"/>
        <end position="79"/>
    </location>
</feature>
<feature type="domain" description="C2H2-type" evidence="3">
    <location>
        <begin position="1778"/>
        <end position="1809"/>
    </location>
</feature>
<feature type="compositionally biased region" description="Polar residues" evidence="2">
    <location>
        <begin position="1620"/>
        <end position="1631"/>
    </location>
</feature>
<dbReference type="SUPFAM" id="SSF57667">
    <property type="entry name" value="beta-beta-alpha zinc fingers"/>
    <property type="match status" value="1"/>
</dbReference>